<protein>
    <submittedName>
        <fullName evidence="1">Uncharacterized protein</fullName>
    </submittedName>
</protein>
<organism evidence="1 2">
    <name type="scientific">Lipomyces starkeyi NRRL Y-11557</name>
    <dbReference type="NCBI Taxonomy" id="675824"/>
    <lineage>
        <taxon>Eukaryota</taxon>
        <taxon>Fungi</taxon>
        <taxon>Dikarya</taxon>
        <taxon>Ascomycota</taxon>
        <taxon>Saccharomycotina</taxon>
        <taxon>Lipomycetes</taxon>
        <taxon>Lipomycetales</taxon>
        <taxon>Lipomycetaceae</taxon>
        <taxon>Lipomyces</taxon>
    </lineage>
</organism>
<name>A0A1E3Q8C6_LIPST</name>
<dbReference type="Proteomes" id="UP000094385">
    <property type="component" value="Unassembled WGS sequence"/>
</dbReference>
<reference evidence="1 2" key="1">
    <citation type="journal article" date="2016" name="Proc. Natl. Acad. Sci. U.S.A.">
        <title>Comparative genomics of biotechnologically important yeasts.</title>
        <authorList>
            <person name="Riley R."/>
            <person name="Haridas S."/>
            <person name="Wolfe K.H."/>
            <person name="Lopes M.R."/>
            <person name="Hittinger C.T."/>
            <person name="Goeker M."/>
            <person name="Salamov A.A."/>
            <person name="Wisecaver J.H."/>
            <person name="Long T.M."/>
            <person name="Calvey C.H."/>
            <person name="Aerts A.L."/>
            <person name="Barry K.W."/>
            <person name="Choi C."/>
            <person name="Clum A."/>
            <person name="Coughlan A.Y."/>
            <person name="Deshpande S."/>
            <person name="Douglass A.P."/>
            <person name="Hanson S.J."/>
            <person name="Klenk H.-P."/>
            <person name="LaButti K.M."/>
            <person name="Lapidus A."/>
            <person name="Lindquist E.A."/>
            <person name="Lipzen A.M."/>
            <person name="Meier-Kolthoff J.P."/>
            <person name="Ohm R.A."/>
            <person name="Otillar R.P."/>
            <person name="Pangilinan J.L."/>
            <person name="Peng Y."/>
            <person name="Rokas A."/>
            <person name="Rosa C.A."/>
            <person name="Scheuner C."/>
            <person name="Sibirny A.A."/>
            <person name="Slot J.C."/>
            <person name="Stielow J.B."/>
            <person name="Sun H."/>
            <person name="Kurtzman C.P."/>
            <person name="Blackwell M."/>
            <person name="Grigoriev I.V."/>
            <person name="Jeffries T.W."/>
        </authorList>
    </citation>
    <scope>NUCLEOTIDE SEQUENCE [LARGE SCALE GENOMIC DNA]</scope>
    <source>
        <strain evidence="1 2">NRRL Y-11557</strain>
    </source>
</reference>
<evidence type="ECO:0000313" key="2">
    <source>
        <dbReference type="Proteomes" id="UP000094385"/>
    </source>
</evidence>
<keyword evidence="2" id="KW-1185">Reference proteome</keyword>
<dbReference type="AlphaFoldDB" id="A0A1E3Q8C6"/>
<dbReference type="EMBL" id="KV454293">
    <property type="protein sequence ID" value="ODQ73870.1"/>
    <property type="molecule type" value="Genomic_DNA"/>
</dbReference>
<accession>A0A1E3Q8C6</accession>
<proteinExistence type="predicted"/>
<evidence type="ECO:0000313" key="1">
    <source>
        <dbReference type="EMBL" id="ODQ73870.1"/>
    </source>
</evidence>
<sequence>MKSPNLTSSASGMVPTKFVLAPHYSTPSQPKSAVILQHTSPRVASNAYSISSVSPNCTSRKSPDRSIWSPRATHLILELS</sequence>
<gene>
    <name evidence="1" type="ORF">LIPSTDRAFT_104398</name>
</gene>